<dbReference type="InterPro" id="IPR020845">
    <property type="entry name" value="AMP-binding_CS"/>
</dbReference>
<dbReference type="OrthoDB" id="3802848at2"/>
<dbReference type="SUPFAM" id="SSF56801">
    <property type="entry name" value="Acetyl-CoA synthetase-like"/>
    <property type="match status" value="1"/>
</dbReference>
<evidence type="ECO:0000313" key="6">
    <source>
        <dbReference type="EMBL" id="OEJ25415.1"/>
    </source>
</evidence>
<dbReference type="Pfam" id="PF13193">
    <property type="entry name" value="AMP-binding_C"/>
    <property type="match status" value="1"/>
</dbReference>
<name>A0A1E5P7B7_9ACTN</name>
<proteinExistence type="predicted"/>
<dbReference type="PANTHER" id="PTHR44845">
    <property type="entry name" value="CARRIER DOMAIN-CONTAINING PROTEIN"/>
    <property type="match status" value="1"/>
</dbReference>
<dbReference type="PROSITE" id="PS00455">
    <property type="entry name" value="AMP_BINDING"/>
    <property type="match status" value="1"/>
</dbReference>
<reference evidence="6 7" key="1">
    <citation type="submission" date="2016-08" db="EMBL/GenBank/DDBJ databases">
        <title>Complete genome sequence of Streptomyces agglomeratus strain 6-3-2, a novel anti-MRSA actinomycete isolated from Wuli of Tebit, China.</title>
        <authorList>
            <person name="Chen X."/>
        </authorList>
    </citation>
    <scope>NUCLEOTIDE SEQUENCE [LARGE SCALE GENOMIC DNA]</scope>
    <source>
        <strain evidence="6 7">6-3-2</strain>
    </source>
</reference>
<evidence type="ECO:0000256" key="3">
    <source>
        <dbReference type="SAM" id="MobiDB-lite"/>
    </source>
</evidence>
<comment type="caution">
    <text evidence="6">The sequence shown here is derived from an EMBL/GenBank/DDBJ whole genome shotgun (WGS) entry which is preliminary data.</text>
</comment>
<dbReference type="InterPro" id="IPR025110">
    <property type="entry name" value="AMP-bd_C"/>
</dbReference>
<evidence type="ECO:0000256" key="2">
    <source>
        <dbReference type="ARBA" id="ARBA00022553"/>
    </source>
</evidence>
<keyword evidence="7" id="KW-1185">Reference proteome</keyword>
<feature type="region of interest" description="Disordered" evidence="3">
    <location>
        <begin position="484"/>
        <end position="508"/>
    </location>
</feature>
<keyword evidence="2" id="KW-0597">Phosphoprotein</keyword>
<keyword evidence="1" id="KW-0596">Phosphopantetheine</keyword>
<organism evidence="6 7">
    <name type="scientific">Streptomyces agglomeratus</name>
    <dbReference type="NCBI Taxonomy" id="285458"/>
    <lineage>
        <taxon>Bacteria</taxon>
        <taxon>Bacillati</taxon>
        <taxon>Actinomycetota</taxon>
        <taxon>Actinomycetes</taxon>
        <taxon>Kitasatosporales</taxon>
        <taxon>Streptomycetaceae</taxon>
        <taxon>Streptomyces</taxon>
    </lineage>
</organism>
<accession>A0A1E5P7B7</accession>
<dbReference type="Gene3D" id="3.30.300.30">
    <property type="match status" value="1"/>
</dbReference>
<dbReference type="InterPro" id="IPR045851">
    <property type="entry name" value="AMP-bd_C_sf"/>
</dbReference>
<dbReference type="InterPro" id="IPR042099">
    <property type="entry name" value="ANL_N_sf"/>
</dbReference>
<feature type="compositionally biased region" description="Basic and acidic residues" evidence="3">
    <location>
        <begin position="492"/>
        <end position="508"/>
    </location>
</feature>
<evidence type="ECO:0000313" key="7">
    <source>
        <dbReference type="Proteomes" id="UP000095759"/>
    </source>
</evidence>
<evidence type="ECO:0008006" key="8">
    <source>
        <dbReference type="Google" id="ProtNLM"/>
    </source>
</evidence>
<gene>
    <name evidence="6" type="ORF">AS594_13890</name>
</gene>
<dbReference type="Proteomes" id="UP000095759">
    <property type="component" value="Unassembled WGS sequence"/>
</dbReference>
<protein>
    <recommendedName>
        <fullName evidence="8">Fatty acid--CoA ligase</fullName>
    </recommendedName>
</protein>
<dbReference type="InterPro" id="IPR000873">
    <property type="entry name" value="AMP-dep_synth/lig_dom"/>
</dbReference>
<dbReference type="STRING" id="285458.BGM19_22920"/>
<evidence type="ECO:0000259" key="4">
    <source>
        <dbReference type="Pfam" id="PF00501"/>
    </source>
</evidence>
<dbReference type="PANTHER" id="PTHR44845:SF6">
    <property type="entry name" value="BETA-ALANINE-ACTIVATING ENZYME"/>
    <property type="match status" value="1"/>
</dbReference>
<feature type="domain" description="AMP-binding enzyme C-terminal" evidence="5">
    <location>
        <begin position="416"/>
        <end position="492"/>
    </location>
</feature>
<dbReference type="EMBL" id="MEHJ01000001">
    <property type="protein sequence ID" value="OEJ25415.1"/>
    <property type="molecule type" value="Genomic_DNA"/>
</dbReference>
<dbReference type="RefSeq" id="WP_069935113.1">
    <property type="nucleotide sequence ID" value="NZ_MEHJ01000001.1"/>
</dbReference>
<dbReference type="Gene3D" id="3.40.50.12780">
    <property type="entry name" value="N-terminal domain of ligase-like"/>
    <property type="match status" value="1"/>
</dbReference>
<dbReference type="Pfam" id="PF00501">
    <property type="entry name" value="AMP-binding"/>
    <property type="match status" value="1"/>
</dbReference>
<evidence type="ECO:0000259" key="5">
    <source>
        <dbReference type="Pfam" id="PF13193"/>
    </source>
</evidence>
<dbReference type="AlphaFoldDB" id="A0A1E5P7B7"/>
<evidence type="ECO:0000256" key="1">
    <source>
        <dbReference type="ARBA" id="ARBA00022450"/>
    </source>
</evidence>
<feature type="domain" description="AMP-dependent synthetase/ligase" evidence="4">
    <location>
        <begin position="11"/>
        <end position="359"/>
    </location>
</feature>
<sequence length="508" mass="54083">MPSQGFLDHLTDQAALRPHGTALVFREERVTYGDLLSTAQDLRTQLADLGLPAGRPVALSVKKSPGAIALVIALLMERRQILLPSPELGEDVLQTLGRQASCSHVLTVSTEPGGGRPTVGAREVAGPPGAEGFVLPPAAQASLFLTTSGSTGTPKIVPLLGAAVDNFLDWGAGQFVAPGTSVLSYAPLNFDLSLLDVWSTLAAGGKVVLVDQDRATDPAYLLGLFEQEGPEVVQAVPMFYRLLAEAAEAAEAARPDGPVFGQARHVIFTGDAMPYALLTRLTALFPAARFHNLFGCTETNDSLMHTVDAERLSPDEKIPIGRPLPGVDALLLDEDGRIIPGEGTGELLVATPFQTSGYLETARNEGVFVPHPDGAHLGAYYRTGDMVTRRQDGAYVLEGRNDFHVKVRGVRTNMQEVEQVILQHRDVREAAVVALPDELAGVRLHALVQRREGSGLGGLSLRTHCAASLPRPAIPGSIVVGDVPLPRTPTGKPDRNLIKKNQTERNAA</sequence>